<reference evidence="5 6" key="1">
    <citation type="submission" date="2018-03" db="EMBL/GenBank/DDBJ databases">
        <authorList>
            <person name="Keele B.F."/>
        </authorList>
    </citation>
    <scope>NUCLEOTIDE SEQUENCE [LARGE SCALE GENOMIC DNA]</scope>
    <source>
        <strain evidence="5 6">D20</strain>
    </source>
</reference>
<gene>
    <name evidence="5" type="ORF">C8261_13320</name>
</gene>
<dbReference type="Proteomes" id="UP000241193">
    <property type="component" value="Unassembled WGS sequence"/>
</dbReference>
<dbReference type="AlphaFoldDB" id="A0A2T4ID44"/>
<dbReference type="InterPro" id="IPR038404">
    <property type="entry name" value="TRAP_DctP_sf"/>
</dbReference>
<feature type="signal peptide" evidence="4">
    <location>
        <begin position="1"/>
        <end position="22"/>
    </location>
</feature>
<dbReference type="PIRSF" id="PIRSF006470">
    <property type="entry name" value="DctB"/>
    <property type="match status" value="1"/>
</dbReference>
<evidence type="ECO:0000313" key="5">
    <source>
        <dbReference type="EMBL" id="PTD95691.1"/>
    </source>
</evidence>
<accession>A0A2T4ID44</accession>
<protein>
    <submittedName>
        <fullName evidence="5">C4-dicarboxylate ABC transporter</fullName>
    </submittedName>
</protein>
<dbReference type="Gene3D" id="3.40.190.170">
    <property type="entry name" value="Bacterial extracellular solute-binding protein, family 7"/>
    <property type="match status" value="1"/>
</dbReference>
<evidence type="ECO:0000256" key="1">
    <source>
        <dbReference type="ARBA" id="ARBA00009023"/>
    </source>
</evidence>
<dbReference type="Pfam" id="PF03480">
    <property type="entry name" value="DctP"/>
    <property type="match status" value="1"/>
</dbReference>
<name>A0A2T4ID44_9RHOO</name>
<sequence length="334" mass="37410">MKKMLLRFAICVGLVLSPGVQAEPIVIRFSHVVAPDTPKGKAAEYFRARAEALTEGRVRVEVYPNSTLYKDREELEALQLGAVEMLAPSLAKFAPLGLREFEVFDLPYIFDGYEALRRVTTGPVGRELLGRLEARGIRGLAFWDNGFKSFSANTPIHGPDDLHGLRMRIQSSRVLEEQMLALGALPQVMGFSDVYDALRHGVVDGTENPHSNLYTQRMHEVQGHLILTGHGYLGYAVITNKRFWDALPRDIRRQLERAMDEATAFANRIAQEENEQALAAVRAAGHTVVYEPDARTLAAFKQALLPVHQRMEERIGADLIRAIYRATGFDPSRM</sequence>
<dbReference type="NCBIfam" id="NF037995">
    <property type="entry name" value="TRAP_S1"/>
    <property type="match status" value="1"/>
</dbReference>
<proteinExistence type="inferred from homology"/>
<dbReference type="OrthoDB" id="9794826at2"/>
<comment type="similarity">
    <text evidence="1">Belongs to the bacterial solute-binding protein 7 family.</text>
</comment>
<comment type="caution">
    <text evidence="5">The sequence shown here is derived from an EMBL/GenBank/DDBJ whole genome shotgun (WGS) entry which is preliminary data.</text>
</comment>
<organism evidence="5 6">
    <name type="scientific">Pseudothauera lacus</name>
    <dbReference type="NCBI Taxonomy" id="2136175"/>
    <lineage>
        <taxon>Bacteria</taxon>
        <taxon>Pseudomonadati</taxon>
        <taxon>Pseudomonadota</taxon>
        <taxon>Betaproteobacteria</taxon>
        <taxon>Rhodocyclales</taxon>
        <taxon>Zoogloeaceae</taxon>
        <taxon>Pseudothauera</taxon>
    </lineage>
</organism>
<keyword evidence="3 4" id="KW-0732">Signal</keyword>
<keyword evidence="2" id="KW-0813">Transport</keyword>
<feature type="chain" id="PRO_5015656780" evidence="4">
    <location>
        <begin position="23"/>
        <end position="334"/>
    </location>
</feature>
<dbReference type="PANTHER" id="PTHR33376">
    <property type="match status" value="1"/>
</dbReference>
<evidence type="ECO:0000256" key="4">
    <source>
        <dbReference type="SAM" id="SignalP"/>
    </source>
</evidence>
<dbReference type="EMBL" id="PZKC01000011">
    <property type="protein sequence ID" value="PTD95691.1"/>
    <property type="molecule type" value="Genomic_DNA"/>
</dbReference>
<dbReference type="NCBIfam" id="TIGR00787">
    <property type="entry name" value="dctP"/>
    <property type="match status" value="1"/>
</dbReference>
<dbReference type="GO" id="GO:0030288">
    <property type="term" value="C:outer membrane-bounded periplasmic space"/>
    <property type="evidence" value="ECO:0007669"/>
    <property type="project" value="InterPro"/>
</dbReference>
<dbReference type="InterPro" id="IPR018389">
    <property type="entry name" value="DctP_fam"/>
</dbReference>
<dbReference type="CDD" id="cd13674">
    <property type="entry name" value="PBP2_TRAP_SBP_like_1"/>
    <property type="match status" value="1"/>
</dbReference>
<dbReference type="GO" id="GO:0055085">
    <property type="term" value="P:transmembrane transport"/>
    <property type="evidence" value="ECO:0007669"/>
    <property type="project" value="InterPro"/>
</dbReference>
<reference evidence="5 6" key="2">
    <citation type="submission" date="2018-04" db="EMBL/GenBank/DDBJ databases">
        <title>Thauera lacus sp. nov., isolated from an saline lake in Inner Mongolia, China.</title>
        <authorList>
            <person name="Liang Q.-Y."/>
        </authorList>
    </citation>
    <scope>NUCLEOTIDE SEQUENCE [LARGE SCALE GENOMIC DNA]</scope>
    <source>
        <strain evidence="5 6">D20</strain>
    </source>
</reference>
<dbReference type="PANTHER" id="PTHR33376:SF7">
    <property type="entry name" value="C4-DICARBOXYLATE-BINDING PROTEIN DCTB"/>
    <property type="match status" value="1"/>
</dbReference>
<evidence type="ECO:0000256" key="3">
    <source>
        <dbReference type="ARBA" id="ARBA00022729"/>
    </source>
</evidence>
<evidence type="ECO:0000256" key="2">
    <source>
        <dbReference type="ARBA" id="ARBA00022448"/>
    </source>
</evidence>
<keyword evidence="6" id="KW-1185">Reference proteome</keyword>
<dbReference type="GO" id="GO:0015740">
    <property type="term" value="P:C4-dicarboxylate transport"/>
    <property type="evidence" value="ECO:0007669"/>
    <property type="project" value="TreeGrafter"/>
</dbReference>
<evidence type="ECO:0000313" key="6">
    <source>
        <dbReference type="Proteomes" id="UP000241193"/>
    </source>
</evidence>
<dbReference type="InterPro" id="IPR004682">
    <property type="entry name" value="TRAP_DctP"/>
</dbReference>